<dbReference type="PROSITE" id="PS51273">
    <property type="entry name" value="GATASE_TYPE_1"/>
    <property type="match status" value="1"/>
</dbReference>
<keyword evidence="3 8" id="KW-0547">Nucleotide-binding</keyword>
<keyword evidence="6 8" id="KW-0067">ATP-binding</keyword>
<dbReference type="NCBIfam" id="TIGR00888">
    <property type="entry name" value="guaA_Nterm"/>
    <property type="match status" value="1"/>
</dbReference>
<dbReference type="GO" id="GO:0005524">
    <property type="term" value="F:ATP binding"/>
    <property type="evidence" value="ECO:0007669"/>
    <property type="project" value="UniProtKB-KW"/>
</dbReference>
<gene>
    <name evidence="8 11" type="primary">guaAA</name>
    <name evidence="10" type="synonym">guaA</name>
    <name evidence="10" type="ORF">BRM9_1920</name>
    <name evidence="11" type="ORF">DSM1535_0107</name>
    <name evidence="12" type="ORF">MB9_0436</name>
</gene>
<dbReference type="InterPro" id="IPR023686">
    <property type="entry name" value="GMP_synthase_A"/>
</dbReference>
<keyword evidence="5 8" id="KW-0658">Purine biosynthesis</keyword>
<feature type="active site" evidence="8">
    <location>
        <position position="164"/>
    </location>
</feature>
<organism evidence="11">
    <name type="scientific">Methanobacterium formicicum</name>
    <dbReference type="NCBI Taxonomy" id="2162"/>
    <lineage>
        <taxon>Archaea</taxon>
        <taxon>Methanobacteriati</taxon>
        <taxon>Methanobacteriota</taxon>
        <taxon>Methanomada group</taxon>
        <taxon>Methanobacteria</taxon>
        <taxon>Methanobacteriales</taxon>
        <taxon>Methanobacteriaceae</taxon>
        <taxon>Methanobacterium</taxon>
    </lineage>
</organism>
<evidence type="ECO:0000313" key="10">
    <source>
        <dbReference type="EMBL" id="AIS32724.1"/>
    </source>
</evidence>
<dbReference type="EMBL" id="LN734822">
    <property type="protein sequence ID" value="CEL24083.1"/>
    <property type="molecule type" value="Genomic_DNA"/>
</dbReference>
<dbReference type="Gene3D" id="3.40.50.880">
    <property type="match status" value="1"/>
</dbReference>
<protein>
    <recommendedName>
        <fullName evidence="8">GMP synthase [glutamine-hydrolyzing] subunit A</fullName>
        <ecNumber evidence="8">6.3.5.2</ecNumber>
    </recommendedName>
    <alternativeName>
        <fullName evidence="8">Glutamine amidotransferase</fullName>
    </alternativeName>
</protein>
<comment type="function">
    <text evidence="1 8">Catalyzes the synthesis of GMP from XMP.</text>
</comment>
<keyword evidence="4 8" id="KW-0332">GMP biosynthesis</keyword>
<dbReference type="PRINTS" id="PR00097">
    <property type="entry name" value="ANTSNTHASEII"/>
</dbReference>
<dbReference type="NCBIfam" id="NF001975">
    <property type="entry name" value="PRK00758.1"/>
    <property type="match status" value="1"/>
</dbReference>
<evidence type="ECO:0000256" key="7">
    <source>
        <dbReference type="ARBA" id="ARBA00022962"/>
    </source>
</evidence>
<dbReference type="CDD" id="cd01742">
    <property type="entry name" value="GATase1_GMP_Synthase"/>
    <property type="match status" value="1"/>
</dbReference>
<reference evidence="10" key="1">
    <citation type="submission" date="2013-12" db="EMBL/GenBank/DDBJ databases">
        <title>The complete genome sequence of Methanobacterium sp. BRM9.</title>
        <authorList>
            <consortium name="Pastoral Greenhouse Gas Research Consortium"/>
            <person name="Kelly W.J."/>
            <person name="Leahy S.C."/>
            <person name="Perry R."/>
            <person name="Li D."/>
            <person name="Altermann E."/>
            <person name="Lambie S.C."/>
            <person name="Attwood G.T."/>
        </authorList>
    </citation>
    <scope>NUCLEOTIDE SEQUENCE [LARGE SCALE GENOMIC DNA]</scope>
    <source>
        <strain evidence="10">BRM9</strain>
    </source>
</reference>
<evidence type="ECO:0000313" key="13">
    <source>
        <dbReference type="Proteomes" id="UP000062768"/>
    </source>
</evidence>
<evidence type="ECO:0000256" key="8">
    <source>
        <dbReference type="HAMAP-Rule" id="MF_01510"/>
    </source>
</evidence>
<proteinExistence type="inferred from homology"/>
<comment type="subunit">
    <text evidence="8">Heterodimer composed of a glutamine amidotransferase subunit (A) and a GMP-binding subunit (B).</text>
</comment>
<dbReference type="EMBL" id="LN515531">
    <property type="protein sequence ID" value="CEA12473.1"/>
    <property type="molecule type" value="Genomic_DNA"/>
</dbReference>
<feature type="active site" description="Nucleophile" evidence="8">
    <location>
        <position position="77"/>
    </location>
</feature>
<dbReference type="HAMAP" id="MF_01510">
    <property type="entry name" value="GMP_synthase_A"/>
    <property type="match status" value="1"/>
</dbReference>
<dbReference type="InterPro" id="IPR017926">
    <property type="entry name" value="GATASE"/>
</dbReference>
<comment type="catalytic activity">
    <reaction evidence="8">
        <text>XMP + L-glutamine + ATP + H2O = GMP + L-glutamate + AMP + diphosphate + 2 H(+)</text>
        <dbReference type="Rhea" id="RHEA:11680"/>
        <dbReference type="ChEBI" id="CHEBI:15377"/>
        <dbReference type="ChEBI" id="CHEBI:15378"/>
        <dbReference type="ChEBI" id="CHEBI:29985"/>
        <dbReference type="ChEBI" id="CHEBI:30616"/>
        <dbReference type="ChEBI" id="CHEBI:33019"/>
        <dbReference type="ChEBI" id="CHEBI:57464"/>
        <dbReference type="ChEBI" id="CHEBI:58115"/>
        <dbReference type="ChEBI" id="CHEBI:58359"/>
        <dbReference type="ChEBI" id="CHEBI:456215"/>
        <dbReference type="EC" id="6.3.5.2"/>
    </reaction>
</comment>
<evidence type="ECO:0000256" key="3">
    <source>
        <dbReference type="ARBA" id="ARBA00022741"/>
    </source>
</evidence>
<evidence type="ECO:0000256" key="2">
    <source>
        <dbReference type="ARBA" id="ARBA00022598"/>
    </source>
</evidence>
<keyword evidence="7 8" id="KW-0315">Glutamine amidotransferase</keyword>
<dbReference type="GO" id="GO:0003921">
    <property type="term" value="F:GMP synthase activity"/>
    <property type="evidence" value="ECO:0007669"/>
    <property type="project" value="TreeGrafter"/>
</dbReference>
<reference evidence="11" key="2">
    <citation type="submission" date="2014-08" db="EMBL/GenBank/DDBJ databases">
        <authorList>
            <person name="Wibberg D."/>
        </authorList>
    </citation>
    <scope>NUCLEOTIDE SEQUENCE</scope>
</reference>
<evidence type="ECO:0000313" key="12">
    <source>
        <dbReference type="EMBL" id="CEL24083.1"/>
    </source>
</evidence>
<dbReference type="InterPro" id="IPR004739">
    <property type="entry name" value="GMP_synth_GATase"/>
</dbReference>
<dbReference type="InterPro" id="IPR029062">
    <property type="entry name" value="Class_I_gatase-like"/>
</dbReference>
<dbReference type="PATRIC" id="fig|2162.10.peg.449"/>
<evidence type="ECO:0000259" key="9">
    <source>
        <dbReference type="Pfam" id="PF00117"/>
    </source>
</evidence>
<feature type="domain" description="Glutamine amidotransferase" evidence="9">
    <location>
        <begin position="5"/>
        <end position="180"/>
    </location>
</feature>
<dbReference type="AlphaFoldDB" id="A0A090I0Q2"/>
<dbReference type="EC" id="6.3.5.2" evidence="8"/>
<keyword evidence="2 8" id="KW-0436">Ligase</keyword>
<dbReference type="FunFam" id="3.40.50.880:FF:000047">
    <property type="entry name" value="GMP synthase [glutamine-hydrolyzing] subunit A"/>
    <property type="match status" value="1"/>
</dbReference>
<dbReference type="PANTHER" id="PTHR11922:SF2">
    <property type="entry name" value="GMP SYNTHASE [GLUTAMINE-HYDROLYZING]"/>
    <property type="match status" value="1"/>
</dbReference>
<sequence>MEMILVINNHGQYNHRIHRTLHYLKIPSELVPNTTTLEEIEDKEPLGLILGGGPSVERSGNSTQYVKELDYPVLGICLGHQVMAQAYGGEIGSAGSESYAQIQIDILDEDDIFKGLGPQMEVWASHKDEVCQLPPEFNLLASSSICQIEAMKHQNKPLYGIQFHPEVYHTPEGPKVFENFHEICKEYSQK</sequence>
<dbReference type="EMBL" id="CP006933">
    <property type="protein sequence ID" value="AIS32724.1"/>
    <property type="molecule type" value="Genomic_DNA"/>
</dbReference>
<evidence type="ECO:0000313" key="11">
    <source>
        <dbReference type="EMBL" id="CEA12473.1"/>
    </source>
</evidence>
<accession>A0A090I0Q2</accession>
<dbReference type="KEGG" id="mfc:BRM9_1920"/>
<reference evidence="12" key="3">
    <citation type="submission" date="2014-09" db="EMBL/GenBank/DDBJ databases">
        <authorList>
            <person name="Bishop-Lilly K.A."/>
            <person name="Broomall S.M."/>
            <person name="Chain P.S."/>
            <person name="Chertkov O."/>
            <person name="Coyne S.R."/>
            <person name="Daligault H.E."/>
            <person name="Davenport K.W."/>
            <person name="Erkkila T."/>
            <person name="Frey K.G."/>
            <person name="Gibbons H.S."/>
            <person name="Gu W."/>
            <person name="Jaissle J."/>
            <person name="Johnson S.L."/>
            <person name="Koroleva G.I."/>
            <person name="Ladner J.T."/>
            <person name="Lo C.-C."/>
            <person name="Minogue T.D."/>
            <person name="Munk C."/>
            <person name="Palacios G.F."/>
            <person name="Redden C.L."/>
            <person name="Rosenzweig C.N."/>
            <person name="Scholz M.B."/>
            <person name="Teshima H."/>
            <person name="Xu Y."/>
        </authorList>
    </citation>
    <scope>NUCLEOTIDE SEQUENCE</scope>
    <source>
        <strain evidence="12">Mb9</strain>
    </source>
</reference>
<feature type="active site" evidence="8">
    <location>
        <position position="166"/>
    </location>
</feature>
<dbReference type="GO" id="GO:0005829">
    <property type="term" value="C:cytosol"/>
    <property type="evidence" value="ECO:0007669"/>
    <property type="project" value="TreeGrafter"/>
</dbReference>
<evidence type="ECO:0000256" key="5">
    <source>
        <dbReference type="ARBA" id="ARBA00022755"/>
    </source>
</evidence>
<dbReference type="PRINTS" id="PR00096">
    <property type="entry name" value="GATASE"/>
</dbReference>
<dbReference type="UniPathway" id="UPA00189">
    <property type="reaction ID" value="UER00296"/>
</dbReference>
<comment type="pathway">
    <text evidence="8">Purine metabolism; GMP biosynthesis; GMP from XMP (L-Gln route): step 1/1.</text>
</comment>
<evidence type="ECO:0000256" key="6">
    <source>
        <dbReference type="ARBA" id="ARBA00022840"/>
    </source>
</evidence>
<name>A0A090I0Q2_METFO</name>
<dbReference type="KEGG" id="mfi:DSM1535_0107"/>
<evidence type="ECO:0000256" key="4">
    <source>
        <dbReference type="ARBA" id="ARBA00022749"/>
    </source>
</evidence>
<evidence type="ECO:0000256" key="1">
    <source>
        <dbReference type="ARBA" id="ARBA00002332"/>
    </source>
</evidence>
<dbReference type="PANTHER" id="PTHR11922">
    <property type="entry name" value="GMP SYNTHASE-RELATED"/>
    <property type="match status" value="1"/>
</dbReference>
<keyword evidence="13" id="KW-1185">Reference proteome</keyword>
<dbReference type="STRING" id="2162.BRM9_1920"/>
<dbReference type="Proteomes" id="UP000062768">
    <property type="component" value="Chromosome I"/>
</dbReference>
<dbReference type="Pfam" id="PF00117">
    <property type="entry name" value="GATase"/>
    <property type="match status" value="1"/>
</dbReference>
<dbReference type="SUPFAM" id="SSF52317">
    <property type="entry name" value="Class I glutamine amidotransferase-like"/>
    <property type="match status" value="1"/>
</dbReference>
<dbReference type="Proteomes" id="UP000029661">
    <property type="component" value="Chromosome"/>
</dbReference>